<organism evidence="2 3">
    <name type="scientific">Ancylostoma duodenale</name>
    <dbReference type="NCBI Taxonomy" id="51022"/>
    <lineage>
        <taxon>Eukaryota</taxon>
        <taxon>Metazoa</taxon>
        <taxon>Ecdysozoa</taxon>
        <taxon>Nematoda</taxon>
        <taxon>Chromadorea</taxon>
        <taxon>Rhabditida</taxon>
        <taxon>Rhabditina</taxon>
        <taxon>Rhabditomorpha</taxon>
        <taxon>Strongyloidea</taxon>
        <taxon>Ancylostomatidae</taxon>
        <taxon>Ancylostomatinae</taxon>
        <taxon>Ancylostoma</taxon>
    </lineage>
</organism>
<keyword evidence="3" id="KW-1185">Reference proteome</keyword>
<feature type="compositionally biased region" description="Polar residues" evidence="1">
    <location>
        <begin position="48"/>
        <end position="60"/>
    </location>
</feature>
<reference evidence="2 3" key="1">
    <citation type="submission" date="2013-12" db="EMBL/GenBank/DDBJ databases">
        <title>Draft genome of the parsitic nematode Ancylostoma duodenale.</title>
        <authorList>
            <person name="Mitreva M."/>
        </authorList>
    </citation>
    <scope>NUCLEOTIDE SEQUENCE [LARGE SCALE GENOMIC DNA]</scope>
    <source>
        <strain evidence="2 3">Zhejiang</strain>
    </source>
</reference>
<evidence type="ECO:0000313" key="2">
    <source>
        <dbReference type="EMBL" id="KIH43392.1"/>
    </source>
</evidence>
<dbReference type="OrthoDB" id="5865602at2759"/>
<sequence>SAHLSDANRLHCMTSADANQPTPGASAHSTMNSWLEQKPLSMDMAHATRSTAQGSPSSARVNKRPPHVCVDCNRVLSSDYSLRRHRLTCIEARNNGTTQSTSQSGTTTTNTSSLGEESAHLQDVMLGSAYIGGDRNN</sequence>
<dbReference type="Proteomes" id="UP000054047">
    <property type="component" value="Unassembled WGS sequence"/>
</dbReference>
<dbReference type="EMBL" id="KN786240">
    <property type="protein sequence ID" value="KIH43392.1"/>
    <property type="molecule type" value="Genomic_DNA"/>
</dbReference>
<feature type="region of interest" description="Disordered" evidence="1">
    <location>
        <begin position="45"/>
        <end position="65"/>
    </location>
</feature>
<proteinExistence type="predicted"/>
<dbReference type="AlphaFoldDB" id="A0A0C2C1E9"/>
<feature type="region of interest" description="Disordered" evidence="1">
    <location>
        <begin position="92"/>
        <end position="120"/>
    </location>
</feature>
<feature type="non-terminal residue" evidence="2">
    <location>
        <position position="137"/>
    </location>
</feature>
<accession>A0A0C2C1E9</accession>
<feature type="compositionally biased region" description="Low complexity" evidence="1">
    <location>
        <begin position="94"/>
        <end position="113"/>
    </location>
</feature>
<evidence type="ECO:0000313" key="3">
    <source>
        <dbReference type="Proteomes" id="UP000054047"/>
    </source>
</evidence>
<protein>
    <submittedName>
        <fullName evidence="2">Zinc finger, C2H2 type</fullName>
    </submittedName>
</protein>
<evidence type="ECO:0000256" key="1">
    <source>
        <dbReference type="SAM" id="MobiDB-lite"/>
    </source>
</evidence>
<feature type="non-terminal residue" evidence="2">
    <location>
        <position position="1"/>
    </location>
</feature>
<name>A0A0C2C1E9_9BILA</name>
<gene>
    <name evidence="2" type="ORF">ANCDUO_26602</name>
</gene>